<evidence type="ECO:0000313" key="1">
    <source>
        <dbReference type="EMBL" id="MFD1588202.1"/>
    </source>
</evidence>
<dbReference type="AlphaFoldDB" id="A0ABD6CE58"/>
<gene>
    <name evidence="1" type="primary">cas10d</name>
    <name evidence="1" type="ORF">ACFR9U_14565</name>
</gene>
<dbReference type="NCBIfam" id="TIGR03174">
    <property type="entry name" value="cas_Csc3"/>
    <property type="match status" value="1"/>
</dbReference>
<protein>
    <submittedName>
        <fullName evidence="1">Type I-D CRISPR-associated protein Cas10d/Csc3</fullName>
    </submittedName>
</protein>
<name>A0ABD6CE58_9EURY</name>
<reference evidence="1 2" key="1">
    <citation type="journal article" date="2019" name="Int. J. Syst. Evol. Microbiol.">
        <title>The Global Catalogue of Microorganisms (GCM) 10K type strain sequencing project: providing services to taxonomists for standard genome sequencing and annotation.</title>
        <authorList>
            <consortium name="The Broad Institute Genomics Platform"/>
            <consortium name="The Broad Institute Genome Sequencing Center for Infectious Disease"/>
            <person name="Wu L."/>
            <person name="Ma J."/>
        </authorList>
    </citation>
    <scope>NUCLEOTIDE SEQUENCE [LARGE SCALE GENOMIC DNA]</scope>
    <source>
        <strain evidence="1 2">CGMCC 1.12125</strain>
    </source>
</reference>
<proteinExistence type="predicted"/>
<accession>A0ABD6CE58</accession>
<evidence type="ECO:0000313" key="2">
    <source>
        <dbReference type="Proteomes" id="UP001597119"/>
    </source>
</evidence>
<keyword evidence="2" id="KW-1185">Reference proteome</keyword>
<dbReference type="InterPro" id="IPR017589">
    <property type="entry name" value="CRISPR-assoc_prot_Cas10d/Csc3"/>
</dbReference>
<sequence length="835" mass="92686">MADNRSEEEVLDSILGNLHSQTGDEAGIEGSIEESILEDFRTSVDPKIVDAGWGFETAKSVEHGKTDQSLLNHVRNGVFVLAQMNDVVRSLGGYTLDEADLRAAIALFTIHDIHKLDPERDADPNSRFDIPTEEVQRYVDKFGLADFAPDLTPKDFRSCAIDHHDDWTANHDQTTRRFDDLRPFVRVADGLASCDTPEAATDGSVQTAIDRAYLKSDFELRRHVLDDVKGILTNLLNSAISECLGAFEYHPLAIYQDGCVYLASEEAERPELDQNLVKEIIDQLKENVQQSHPAFSSPSDLRSNLSTRYAKDFYGINDQDFFYAGSDTVLAAVAQESISDADPNDEPTENMAETMQELEKYIPSDIERSRRPVGLARFVYTVRRSFVDPIISDSESRLEATCDILSVSDEILEGLLAASEDDEDDEVDLSLTAGGRWDYAYGIGQFLLDEGLTDPVDLKKRASSGLSRYDENWADIVEESHAGNLRSELAAYVSDVVSIDGRPLPASDNELSDPFEEYHSTRRGKTCVLCNRGTTSTRKSDLEAPKSLTTLQAGYSNHVPVNAGKPDDLLACIPCQIELSLRETGASEREGGRLFVHLVPDYFYTPLSWRSYSDVMSQFSGESKIELGRLAEAVLWLTGDLDVADVDGFESALFDTDTGRQMAEMLDQGFDPGSQFGARTLGYYKPEDNETEFQFFGVYVGLAVAAYAGLRVYVSESPIPDIKGRDFRSYARIGAGFTQVHDFYGSEIRLSELASRLRAASALIKLGYGTERNDALFAKFLRVTRNQLLPGSHLLKRIAQADDSSDARYLLEEARVLDQETGIESTTSETQTSNE</sequence>
<organism evidence="1 2">
    <name type="scientific">Halorientalis brevis</name>
    <dbReference type="NCBI Taxonomy" id="1126241"/>
    <lineage>
        <taxon>Archaea</taxon>
        <taxon>Methanobacteriati</taxon>
        <taxon>Methanobacteriota</taxon>
        <taxon>Stenosarchaea group</taxon>
        <taxon>Halobacteria</taxon>
        <taxon>Halobacteriales</taxon>
        <taxon>Haloarculaceae</taxon>
        <taxon>Halorientalis</taxon>
    </lineage>
</organism>
<dbReference type="Proteomes" id="UP001597119">
    <property type="component" value="Unassembled WGS sequence"/>
</dbReference>
<dbReference type="EMBL" id="JBHUDJ010000009">
    <property type="protein sequence ID" value="MFD1588202.1"/>
    <property type="molecule type" value="Genomic_DNA"/>
</dbReference>
<dbReference type="RefSeq" id="WP_282594423.1">
    <property type="nucleotide sequence ID" value="NZ_JALLGV010000011.1"/>
</dbReference>
<comment type="caution">
    <text evidence="1">The sequence shown here is derived from an EMBL/GenBank/DDBJ whole genome shotgun (WGS) entry which is preliminary data.</text>
</comment>